<sequence length="68" mass="7830">MIGEASFYGLYLPWLMLWALAAWPLTWGLRRLLAAAGVYRWVWHPALFDTALYVVVLYGISRMASLLQ</sequence>
<proteinExistence type="predicted"/>
<evidence type="ECO:0000256" key="4">
    <source>
        <dbReference type="ARBA" id="ARBA00023136"/>
    </source>
</evidence>
<keyword evidence="1" id="KW-1003">Cell membrane</keyword>
<keyword evidence="4 5" id="KW-0472">Membrane</keyword>
<evidence type="ECO:0000313" key="6">
    <source>
        <dbReference type="EMBL" id="SFE95104.1"/>
    </source>
</evidence>
<protein>
    <recommendedName>
        <fullName evidence="8">DUF1656 domain-containing protein</fullName>
    </recommendedName>
</protein>
<organism evidence="6 7">
    <name type="scientific">Paracidovorax wautersii</name>
    <dbReference type="NCBI Taxonomy" id="1177982"/>
    <lineage>
        <taxon>Bacteria</taxon>
        <taxon>Pseudomonadati</taxon>
        <taxon>Pseudomonadota</taxon>
        <taxon>Betaproteobacteria</taxon>
        <taxon>Burkholderiales</taxon>
        <taxon>Comamonadaceae</taxon>
        <taxon>Paracidovorax</taxon>
    </lineage>
</organism>
<keyword evidence="3 5" id="KW-1133">Transmembrane helix</keyword>
<evidence type="ECO:0008006" key="8">
    <source>
        <dbReference type="Google" id="ProtNLM"/>
    </source>
</evidence>
<dbReference type="EMBL" id="FONX01000008">
    <property type="protein sequence ID" value="SFE95104.1"/>
    <property type="molecule type" value="Genomic_DNA"/>
</dbReference>
<dbReference type="AlphaFoldDB" id="A0A1I2EPT6"/>
<dbReference type="InterPro" id="IPR012451">
    <property type="entry name" value="DUF1656"/>
</dbReference>
<dbReference type="OrthoDB" id="6080293at2"/>
<dbReference type="Proteomes" id="UP000199119">
    <property type="component" value="Unassembled WGS sequence"/>
</dbReference>
<accession>A0A1I2EPT6</accession>
<evidence type="ECO:0000313" key="7">
    <source>
        <dbReference type="Proteomes" id="UP000199119"/>
    </source>
</evidence>
<dbReference type="Pfam" id="PF07869">
    <property type="entry name" value="DUF1656"/>
    <property type="match status" value="1"/>
</dbReference>
<feature type="transmembrane region" description="Helical" evidence="5">
    <location>
        <begin position="7"/>
        <end position="29"/>
    </location>
</feature>
<evidence type="ECO:0000256" key="1">
    <source>
        <dbReference type="ARBA" id="ARBA00022475"/>
    </source>
</evidence>
<evidence type="ECO:0000256" key="3">
    <source>
        <dbReference type="ARBA" id="ARBA00022989"/>
    </source>
</evidence>
<keyword evidence="7" id="KW-1185">Reference proteome</keyword>
<feature type="transmembrane region" description="Helical" evidence="5">
    <location>
        <begin position="41"/>
        <end position="60"/>
    </location>
</feature>
<name>A0A1I2EPT6_9BURK</name>
<keyword evidence="2 5" id="KW-0812">Transmembrane</keyword>
<reference evidence="7" key="1">
    <citation type="submission" date="2016-10" db="EMBL/GenBank/DDBJ databases">
        <authorList>
            <person name="Varghese N."/>
            <person name="Submissions S."/>
        </authorList>
    </citation>
    <scope>NUCLEOTIDE SEQUENCE [LARGE SCALE GENOMIC DNA]</scope>
    <source>
        <strain evidence="7">DSM 27981</strain>
    </source>
</reference>
<evidence type="ECO:0000256" key="5">
    <source>
        <dbReference type="SAM" id="Phobius"/>
    </source>
</evidence>
<evidence type="ECO:0000256" key="2">
    <source>
        <dbReference type="ARBA" id="ARBA00022692"/>
    </source>
</evidence>
<dbReference type="STRING" id="1177982.SAMN04489711_10842"/>
<gene>
    <name evidence="6" type="ORF">SAMN04489711_10842</name>
</gene>
<dbReference type="RefSeq" id="WP_092939872.1">
    <property type="nucleotide sequence ID" value="NZ_FONX01000008.1"/>
</dbReference>